<dbReference type="SMART" id="SM00822">
    <property type="entry name" value="PKS_KR"/>
    <property type="match status" value="1"/>
</dbReference>
<dbReference type="PROSITE" id="PS52004">
    <property type="entry name" value="KS3_2"/>
    <property type="match status" value="1"/>
</dbReference>
<reference evidence="9 10" key="1">
    <citation type="submission" date="2019-12" db="EMBL/GenBank/DDBJ databases">
        <title>Paenibacillus sp. nov., an endophytic bacterium isolated from the stem of Dendrobium.</title>
        <authorList>
            <person name="Zhao R."/>
        </authorList>
    </citation>
    <scope>NUCLEOTIDE SEQUENCE [LARGE SCALE GENOMIC DNA]</scope>
    <source>
        <strain evidence="9 10">HJL G12</strain>
    </source>
</reference>
<accession>A0A7X3LHP8</accession>
<dbReference type="InterPro" id="IPR036291">
    <property type="entry name" value="NAD(P)-bd_dom_sf"/>
</dbReference>
<dbReference type="FunFam" id="3.40.47.10:FF:000042">
    <property type="entry name" value="Polyketide synthase Pks13"/>
    <property type="match status" value="1"/>
</dbReference>
<dbReference type="Gene3D" id="3.40.47.10">
    <property type="match status" value="1"/>
</dbReference>
<comment type="caution">
    <text evidence="9">The sequence shown here is derived from an EMBL/GenBank/DDBJ whole genome shotgun (WGS) entry which is preliminary data.</text>
</comment>
<keyword evidence="4" id="KW-0276">Fatty acid metabolism</keyword>
<dbReference type="PROSITE" id="PS00606">
    <property type="entry name" value="KS3_1"/>
    <property type="match status" value="1"/>
</dbReference>
<keyword evidence="3" id="KW-0808">Transferase</keyword>
<proteinExistence type="predicted"/>
<dbReference type="InterPro" id="IPR014030">
    <property type="entry name" value="Ketoacyl_synth_N"/>
</dbReference>
<dbReference type="Pfam" id="PF00550">
    <property type="entry name" value="PP-binding"/>
    <property type="match status" value="1"/>
</dbReference>
<dbReference type="Gene3D" id="3.40.50.720">
    <property type="entry name" value="NAD(P)-binding Rossmann-like Domain"/>
    <property type="match status" value="1"/>
</dbReference>
<protein>
    <submittedName>
        <fullName evidence="9">KR domain-containing protein</fullName>
    </submittedName>
</protein>
<dbReference type="Pfam" id="PF00109">
    <property type="entry name" value="ketoacyl-synt"/>
    <property type="match status" value="1"/>
</dbReference>
<dbReference type="Pfam" id="PF08659">
    <property type="entry name" value="KR"/>
    <property type="match status" value="1"/>
</dbReference>
<dbReference type="GO" id="GO:0004315">
    <property type="term" value="F:3-oxoacyl-[acyl-carrier-protein] synthase activity"/>
    <property type="evidence" value="ECO:0007669"/>
    <property type="project" value="InterPro"/>
</dbReference>
<evidence type="ECO:0000256" key="6">
    <source>
        <dbReference type="ARBA" id="ARBA00023268"/>
    </source>
</evidence>
<dbReference type="Gene3D" id="1.10.1240.100">
    <property type="match status" value="1"/>
</dbReference>
<dbReference type="GO" id="GO:0031177">
    <property type="term" value="F:phosphopantetheine binding"/>
    <property type="evidence" value="ECO:0007669"/>
    <property type="project" value="InterPro"/>
</dbReference>
<dbReference type="InterPro" id="IPR016039">
    <property type="entry name" value="Thiolase-like"/>
</dbReference>
<dbReference type="InterPro" id="IPR006162">
    <property type="entry name" value="Ppantetheine_attach_site"/>
</dbReference>
<dbReference type="SMART" id="SM01294">
    <property type="entry name" value="PKS_PP_betabranch"/>
    <property type="match status" value="1"/>
</dbReference>
<dbReference type="Pfam" id="PF02801">
    <property type="entry name" value="Ketoacyl-synt_C"/>
    <property type="match status" value="1"/>
</dbReference>
<dbReference type="SUPFAM" id="SSF51735">
    <property type="entry name" value="NAD(P)-binding Rossmann-fold domains"/>
    <property type="match status" value="2"/>
</dbReference>
<dbReference type="GO" id="GO:0004312">
    <property type="term" value="F:fatty acid synthase activity"/>
    <property type="evidence" value="ECO:0007669"/>
    <property type="project" value="TreeGrafter"/>
</dbReference>
<gene>
    <name evidence="9" type="ORF">GRF59_17230</name>
</gene>
<dbReference type="PROSITE" id="PS50075">
    <property type="entry name" value="CARRIER"/>
    <property type="match status" value="1"/>
</dbReference>
<dbReference type="InterPro" id="IPR057326">
    <property type="entry name" value="KR_dom"/>
</dbReference>
<dbReference type="SMART" id="SM00823">
    <property type="entry name" value="PKS_PP"/>
    <property type="match status" value="1"/>
</dbReference>
<evidence type="ECO:0000259" key="8">
    <source>
        <dbReference type="PROSITE" id="PS52004"/>
    </source>
</evidence>
<dbReference type="InterPro" id="IPR013968">
    <property type="entry name" value="PKS_KR"/>
</dbReference>
<evidence type="ECO:0000256" key="1">
    <source>
        <dbReference type="ARBA" id="ARBA00022450"/>
    </source>
</evidence>
<dbReference type="SMART" id="SM00825">
    <property type="entry name" value="PKS_KS"/>
    <property type="match status" value="1"/>
</dbReference>
<dbReference type="PANTHER" id="PTHR43775">
    <property type="entry name" value="FATTY ACID SYNTHASE"/>
    <property type="match status" value="1"/>
</dbReference>
<evidence type="ECO:0000256" key="4">
    <source>
        <dbReference type="ARBA" id="ARBA00022832"/>
    </source>
</evidence>
<dbReference type="Pfam" id="PF21394">
    <property type="entry name" value="Beta-ketacyl_N"/>
    <property type="match status" value="1"/>
</dbReference>
<sequence>MNRKENMTMNNELDIAIIGMSCKFPQANDTEQFWNNLASGKETVTFFSDEELAAKGVSEALLSHPDYIKAASVLDDPDQFDAEFFGYNPSEATCMDPQHRIFLENCWQTFEHAGYDPSSFEGDIGVFAGLAMNTYLSDVLTRNSDFIRSVSQEQLMIGNDKDYLPTMVSYKLGLNGPSINVNTACSTSLVAIHLARQSLLLGECDMALAGGVSIVLPNSKGYMYMKDGIQSPDGHCRAFDARAKGTIWGDGCGVVLLKRLADAQADGDHIYAVIKGSAVTNDGSNKVGYTAPGVDGQSRAIVEALTVAGLSPEDIQYVETHGTGTQLGDLVEMTALTQAYQFGTERTQFCPIGSVKTNIGHLNAAAGIAGLMKTVLAMNHQKIPPSINYDEPNPKINFEDSPFYVNTHMSDWNNGSEPRRAGVSSMGIGGTNCHIVVEEGPAPVQSKVSSPDDVHILILSARSEEALEKQMDQLADYLEAHPSLPLQDVAFTLQCGRRSFAYRKALRCSSLQEAVDTLRNRTSRPLFDVLSRKDIVGERLSLWLSGEDADWQDDWVGQTVQRIALPTYPFQRKRFWVDSDPEAPSTDSPASEHYYKKLDDMADWFYLPSWKETLLPFEARKSDAQVYWLFADTLQIGTGLARRLEEEGHTVVVMETGDDYACLSPNLFVLDPADQDGYRQMIRTMQVENLLPDRILFMWNLEYSEPETVELDLNALFETQNKGLFSILYLTQALADLNVKKACEFIALTNNVFNVIGNEPISIHASTIPGMCTVMQQEYDHMRCKVIDLLLPAHGSVPYGAIVNSIMKELDSDSNEFVCAFRHSKRFVRSFEPVRIEENAPHHRPIRQEGTYLVLGGLEAVGYSVSEYIAKNKGAKLLMMEEEGFPERADWERWITRYGEEDATSVKIQNALRLLEHGAVYIGTIADLYNDERYIDIQEQRYGQIRGIVHASGSSGVKRRESLRTFTRDMWQEHFKAVNYSLMILDRAFADRDLDFRINISGLVSVLGGFGSISIATISNHVKAFVAKQSRTAQQSWVVQCWDASETVWGRVKQYMPTTMYDRIEDVALSDEQGIQCLERTFAARDILELEISATNLVNRYNRWVRLKDRKTLDENKVVSVRHSRPNLSTAYAAAAQPTEQMLERVFSSLLGMDQVGVNDDFFELGGHSLLGVQLVSKLQDLYQIEIDLPIIYSYPTIASLSTYLESTGKSMVTS</sequence>
<dbReference type="GO" id="GO:0006633">
    <property type="term" value="P:fatty acid biosynthetic process"/>
    <property type="evidence" value="ECO:0007669"/>
    <property type="project" value="InterPro"/>
</dbReference>
<dbReference type="PROSITE" id="PS00012">
    <property type="entry name" value="PHOSPHOPANTETHEINE"/>
    <property type="match status" value="1"/>
</dbReference>
<keyword evidence="1" id="KW-0596">Phosphopantetheine</keyword>
<feature type="domain" description="Carrier" evidence="7">
    <location>
        <begin position="1134"/>
        <end position="1209"/>
    </location>
</feature>
<dbReference type="Proteomes" id="UP000460318">
    <property type="component" value="Unassembled WGS sequence"/>
</dbReference>
<dbReference type="EMBL" id="WUBI01000002">
    <property type="protein sequence ID" value="MWV45367.1"/>
    <property type="molecule type" value="Genomic_DNA"/>
</dbReference>
<dbReference type="GO" id="GO:0071770">
    <property type="term" value="P:DIM/DIP cell wall layer assembly"/>
    <property type="evidence" value="ECO:0007669"/>
    <property type="project" value="TreeGrafter"/>
</dbReference>
<organism evidence="9 10">
    <name type="scientific">Paenibacillus dendrobii</name>
    <dbReference type="NCBI Taxonomy" id="2691084"/>
    <lineage>
        <taxon>Bacteria</taxon>
        <taxon>Bacillati</taxon>
        <taxon>Bacillota</taxon>
        <taxon>Bacilli</taxon>
        <taxon>Bacillales</taxon>
        <taxon>Paenibacillaceae</taxon>
        <taxon>Paenibacillus</taxon>
    </lineage>
</organism>
<name>A0A7X3LHP8_9BACL</name>
<dbReference type="SUPFAM" id="SSF53901">
    <property type="entry name" value="Thiolase-like"/>
    <property type="match status" value="1"/>
</dbReference>
<evidence type="ECO:0000256" key="3">
    <source>
        <dbReference type="ARBA" id="ARBA00022679"/>
    </source>
</evidence>
<dbReference type="AlphaFoldDB" id="A0A7X3LHP8"/>
<dbReference type="PANTHER" id="PTHR43775:SF51">
    <property type="entry name" value="INACTIVE PHENOLPHTHIOCEROL SYNTHESIS POLYKETIDE SYNTHASE TYPE I PKS1-RELATED"/>
    <property type="match status" value="1"/>
</dbReference>
<dbReference type="GO" id="GO:0005886">
    <property type="term" value="C:plasma membrane"/>
    <property type="evidence" value="ECO:0007669"/>
    <property type="project" value="TreeGrafter"/>
</dbReference>
<keyword evidence="2" id="KW-0597">Phosphoprotein</keyword>
<dbReference type="Gene3D" id="1.10.1200.10">
    <property type="entry name" value="ACP-like"/>
    <property type="match status" value="1"/>
</dbReference>
<dbReference type="InterPro" id="IPR009081">
    <property type="entry name" value="PP-bd_ACP"/>
</dbReference>
<dbReference type="InterPro" id="IPR014031">
    <property type="entry name" value="Ketoacyl_synth_C"/>
</dbReference>
<dbReference type="InterPro" id="IPR049490">
    <property type="entry name" value="C883_1060-like_KR_N"/>
</dbReference>
<evidence type="ECO:0000259" key="7">
    <source>
        <dbReference type="PROSITE" id="PS50075"/>
    </source>
</evidence>
<evidence type="ECO:0000256" key="2">
    <source>
        <dbReference type="ARBA" id="ARBA00022553"/>
    </source>
</evidence>
<dbReference type="Pfam" id="PF22621">
    <property type="entry name" value="CurL-like_PKS_C"/>
    <property type="match status" value="1"/>
</dbReference>
<dbReference type="InterPro" id="IPR018201">
    <property type="entry name" value="Ketoacyl_synth_AS"/>
</dbReference>
<evidence type="ECO:0000313" key="10">
    <source>
        <dbReference type="Proteomes" id="UP000460318"/>
    </source>
</evidence>
<feature type="domain" description="Ketosynthase family 3 (KS3)" evidence="8">
    <location>
        <begin position="12"/>
        <end position="439"/>
    </location>
</feature>
<dbReference type="InterPro" id="IPR036736">
    <property type="entry name" value="ACP-like_sf"/>
</dbReference>
<dbReference type="InterPro" id="IPR020841">
    <property type="entry name" value="PKS_Beta-ketoAc_synthase_dom"/>
</dbReference>
<evidence type="ECO:0000313" key="9">
    <source>
        <dbReference type="EMBL" id="MWV45367.1"/>
    </source>
</evidence>
<dbReference type="InterPro" id="IPR020806">
    <property type="entry name" value="PKS_PP-bd"/>
</dbReference>
<dbReference type="InterPro" id="IPR050091">
    <property type="entry name" value="PKS_NRPS_Biosynth_Enz"/>
</dbReference>
<dbReference type="SUPFAM" id="SSF47336">
    <property type="entry name" value="ACP-like"/>
    <property type="match status" value="1"/>
</dbReference>
<dbReference type="GO" id="GO:0005737">
    <property type="term" value="C:cytoplasm"/>
    <property type="evidence" value="ECO:0007669"/>
    <property type="project" value="TreeGrafter"/>
</dbReference>
<keyword evidence="6" id="KW-0511">Multifunctional enzyme</keyword>
<evidence type="ECO:0000256" key="5">
    <source>
        <dbReference type="ARBA" id="ARBA00023098"/>
    </source>
</evidence>
<keyword evidence="5" id="KW-0443">Lipid metabolism</keyword>
<dbReference type="CDD" id="cd00833">
    <property type="entry name" value="PKS"/>
    <property type="match status" value="1"/>
</dbReference>
<keyword evidence="10" id="KW-1185">Reference proteome</keyword>